<sequence length="377" mass="41116">MRFVFDDGTGGATAAGGGDGGSGDEGEGEGGESGDESSREREGKGGRNNKKGSGAVDNGVVVVGGGADKRKRYTTVVENGKKRKVVDITSFHPALHPLFNQLKAAIAAESWEVKGRFPQSIKPLLASVALTAIKLDEYDEHFFSLMPTLFMYNKFTMTKLIKRTVFSEHTAMIVERQEALLTQLKKDADEGLVRAQEEWEKSVVAWDKRQKKAKAANTLSVPGGGGGSGAESVSNAPTRNPSPLDDHEHDHDLDHGDEDVVMHDASTKSGKDGGEEGKEGKGKEKAEQPPAKKYRMTESMKAIVWELVLLSNECCRLENEKNNLEGSVMQVSEQGLRKVLYQKIVSCFPSGWMNSGQISRDVSAMKKKLEKELEEEE</sequence>
<dbReference type="InterPro" id="IPR026947">
    <property type="entry name" value="UBN_middle_dom"/>
</dbReference>
<feature type="domain" description="Ubinuclein middle" evidence="2">
    <location>
        <begin position="90"/>
        <end position="360"/>
    </location>
</feature>
<evidence type="ECO:0000313" key="4">
    <source>
        <dbReference type="Proteomes" id="UP000297245"/>
    </source>
</evidence>
<gene>
    <name evidence="3" type="ORF">K435DRAFT_662949</name>
</gene>
<feature type="compositionally biased region" description="Polar residues" evidence="1">
    <location>
        <begin position="231"/>
        <end position="241"/>
    </location>
</feature>
<name>A0A4V4HG41_DENBC</name>
<dbReference type="Proteomes" id="UP000297245">
    <property type="component" value="Unassembled WGS sequence"/>
</dbReference>
<feature type="region of interest" description="Disordered" evidence="1">
    <location>
        <begin position="214"/>
        <end position="291"/>
    </location>
</feature>
<feature type="region of interest" description="Disordered" evidence="1">
    <location>
        <begin position="1"/>
        <end position="58"/>
    </location>
</feature>
<evidence type="ECO:0000313" key="3">
    <source>
        <dbReference type="EMBL" id="THU97335.1"/>
    </source>
</evidence>
<dbReference type="EMBL" id="ML179158">
    <property type="protein sequence ID" value="THU97335.1"/>
    <property type="molecule type" value="Genomic_DNA"/>
</dbReference>
<dbReference type="AlphaFoldDB" id="A0A4V4HG41"/>
<accession>A0A4V4HG41</accession>
<reference evidence="3 4" key="1">
    <citation type="journal article" date="2019" name="Nat. Ecol. Evol.">
        <title>Megaphylogeny resolves global patterns of mushroom evolution.</title>
        <authorList>
            <person name="Varga T."/>
            <person name="Krizsan K."/>
            <person name="Foldi C."/>
            <person name="Dima B."/>
            <person name="Sanchez-Garcia M."/>
            <person name="Sanchez-Ramirez S."/>
            <person name="Szollosi G.J."/>
            <person name="Szarkandi J.G."/>
            <person name="Papp V."/>
            <person name="Albert L."/>
            <person name="Andreopoulos W."/>
            <person name="Angelini C."/>
            <person name="Antonin V."/>
            <person name="Barry K.W."/>
            <person name="Bougher N.L."/>
            <person name="Buchanan P."/>
            <person name="Buyck B."/>
            <person name="Bense V."/>
            <person name="Catcheside P."/>
            <person name="Chovatia M."/>
            <person name="Cooper J."/>
            <person name="Damon W."/>
            <person name="Desjardin D."/>
            <person name="Finy P."/>
            <person name="Geml J."/>
            <person name="Haridas S."/>
            <person name="Hughes K."/>
            <person name="Justo A."/>
            <person name="Karasinski D."/>
            <person name="Kautmanova I."/>
            <person name="Kiss B."/>
            <person name="Kocsube S."/>
            <person name="Kotiranta H."/>
            <person name="LaButti K.M."/>
            <person name="Lechner B.E."/>
            <person name="Liimatainen K."/>
            <person name="Lipzen A."/>
            <person name="Lukacs Z."/>
            <person name="Mihaltcheva S."/>
            <person name="Morgado L.N."/>
            <person name="Niskanen T."/>
            <person name="Noordeloos M.E."/>
            <person name="Ohm R.A."/>
            <person name="Ortiz-Santana B."/>
            <person name="Ovrebo C."/>
            <person name="Racz N."/>
            <person name="Riley R."/>
            <person name="Savchenko A."/>
            <person name="Shiryaev A."/>
            <person name="Soop K."/>
            <person name="Spirin V."/>
            <person name="Szebenyi C."/>
            <person name="Tomsovsky M."/>
            <person name="Tulloss R.E."/>
            <person name="Uehling J."/>
            <person name="Grigoriev I.V."/>
            <person name="Vagvolgyi C."/>
            <person name="Papp T."/>
            <person name="Martin F.M."/>
            <person name="Miettinen O."/>
            <person name="Hibbett D.S."/>
            <person name="Nagy L.G."/>
        </authorList>
    </citation>
    <scope>NUCLEOTIDE SEQUENCE [LARGE SCALE GENOMIC DNA]</scope>
    <source>
        <strain evidence="3 4">CBS 962.96</strain>
    </source>
</reference>
<keyword evidence="4" id="KW-1185">Reference proteome</keyword>
<evidence type="ECO:0000256" key="1">
    <source>
        <dbReference type="SAM" id="MobiDB-lite"/>
    </source>
</evidence>
<feature type="compositionally biased region" description="Basic and acidic residues" evidence="1">
    <location>
        <begin position="36"/>
        <end position="45"/>
    </location>
</feature>
<organism evidence="3 4">
    <name type="scientific">Dendrothele bispora (strain CBS 962.96)</name>
    <dbReference type="NCBI Taxonomy" id="1314807"/>
    <lineage>
        <taxon>Eukaryota</taxon>
        <taxon>Fungi</taxon>
        <taxon>Dikarya</taxon>
        <taxon>Basidiomycota</taxon>
        <taxon>Agaricomycotina</taxon>
        <taxon>Agaricomycetes</taxon>
        <taxon>Agaricomycetidae</taxon>
        <taxon>Agaricales</taxon>
        <taxon>Agaricales incertae sedis</taxon>
        <taxon>Dendrothele</taxon>
    </lineage>
</organism>
<feature type="compositionally biased region" description="Gly residues" evidence="1">
    <location>
        <begin position="8"/>
        <end position="21"/>
    </location>
</feature>
<evidence type="ECO:0000259" key="2">
    <source>
        <dbReference type="Pfam" id="PF14075"/>
    </source>
</evidence>
<proteinExistence type="predicted"/>
<dbReference type="OrthoDB" id="5576775at2759"/>
<protein>
    <recommendedName>
        <fullName evidence="2">Ubinuclein middle domain-containing protein</fullName>
    </recommendedName>
</protein>
<feature type="compositionally biased region" description="Acidic residues" evidence="1">
    <location>
        <begin position="22"/>
        <end position="35"/>
    </location>
</feature>
<dbReference type="Pfam" id="PF14075">
    <property type="entry name" value="UBN_AB"/>
    <property type="match status" value="1"/>
</dbReference>
<feature type="compositionally biased region" description="Basic and acidic residues" evidence="1">
    <location>
        <begin position="244"/>
        <end position="287"/>
    </location>
</feature>